<dbReference type="Proteomes" id="UP000518266">
    <property type="component" value="Unassembled WGS sequence"/>
</dbReference>
<sequence>MIVMSTAVPTSKKMFQELYEDEVIFAPLCNGKVSVPVWWKLKSSVSIFPNLCHSSAHFICLKDGSNHYISTYRSMIHLYKS</sequence>
<dbReference type="AlphaFoldDB" id="A0A7J5YCG8"/>
<reference evidence="1 2" key="1">
    <citation type="submission" date="2020-03" db="EMBL/GenBank/DDBJ databases">
        <title>Dissostichus mawsoni Genome sequencing and assembly.</title>
        <authorList>
            <person name="Park H."/>
        </authorList>
    </citation>
    <scope>NUCLEOTIDE SEQUENCE [LARGE SCALE GENOMIC DNA]</scope>
    <source>
        <strain evidence="1">DM0001</strain>
        <tissue evidence="1">Muscle</tissue>
    </source>
</reference>
<proteinExistence type="predicted"/>
<name>A0A7J5YCG8_DISMA</name>
<comment type="caution">
    <text evidence="1">The sequence shown here is derived from an EMBL/GenBank/DDBJ whole genome shotgun (WGS) entry which is preliminary data.</text>
</comment>
<dbReference type="EMBL" id="JAAKFY010000014">
    <property type="protein sequence ID" value="KAF3846028.1"/>
    <property type="molecule type" value="Genomic_DNA"/>
</dbReference>
<protein>
    <submittedName>
        <fullName evidence="1">Uncharacterized protein</fullName>
    </submittedName>
</protein>
<accession>A0A7J5YCG8</accession>
<keyword evidence="2" id="KW-1185">Reference proteome</keyword>
<evidence type="ECO:0000313" key="2">
    <source>
        <dbReference type="Proteomes" id="UP000518266"/>
    </source>
</evidence>
<organism evidence="1 2">
    <name type="scientific">Dissostichus mawsoni</name>
    <name type="common">Antarctic cod</name>
    <dbReference type="NCBI Taxonomy" id="36200"/>
    <lineage>
        <taxon>Eukaryota</taxon>
        <taxon>Metazoa</taxon>
        <taxon>Chordata</taxon>
        <taxon>Craniata</taxon>
        <taxon>Vertebrata</taxon>
        <taxon>Euteleostomi</taxon>
        <taxon>Actinopterygii</taxon>
        <taxon>Neopterygii</taxon>
        <taxon>Teleostei</taxon>
        <taxon>Neoteleostei</taxon>
        <taxon>Acanthomorphata</taxon>
        <taxon>Eupercaria</taxon>
        <taxon>Perciformes</taxon>
        <taxon>Notothenioidei</taxon>
        <taxon>Nototheniidae</taxon>
        <taxon>Dissostichus</taxon>
    </lineage>
</organism>
<evidence type="ECO:0000313" key="1">
    <source>
        <dbReference type="EMBL" id="KAF3846028.1"/>
    </source>
</evidence>
<gene>
    <name evidence="1" type="ORF">F7725_003106</name>
</gene>